<evidence type="ECO:0000313" key="1">
    <source>
        <dbReference type="Proteomes" id="UP000887580"/>
    </source>
</evidence>
<proteinExistence type="predicted"/>
<protein>
    <submittedName>
        <fullName evidence="2">Fork-head domain-containing protein</fullName>
    </submittedName>
</protein>
<accession>A0AC35GLS6</accession>
<evidence type="ECO:0000313" key="2">
    <source>
        <dbReference type="WBParaSite" id="PS1159_v2.g6679.t1"/>
    </source>
</evidence>
<dbReference type="Proteomes" id="UP000887580">
    <property type="component" value="Unplaced"/>
</dbReference>
<name>A0AC35GLS6_9BILA</name>
<dbReference type="WBParaSite" id="PS1159_v2.g6679.t1">
    <property type="protein sequence ID" value="PS1159_v2.g6679.t1"/>
    <property type="gene ID" value="PS1159_v2.g6679"/>
</dbReference>
<organism evidence="1 2">
    <name type="scientific">Panagrolaimus sp. PS1159</name>
    <dbReference type="NCBI Taxonomy" id="55785"/>
    <lineage>
        <taxon>Eukaryota</taxon>
        <taxon>Metazoa</taxon>
        <taxon>Ecdysozoa</taxon>
        <taxon>Nematoda</taxon>
        <taxon>Chromadorea</taxon>
        <taxon>Rhabditida</taxon>
        <taxon>Tylenchina</taxon>
        <taxon>Panagrolaimomorpha</taxon>
        <taxon>Panagrolaimoidea</taxon>
        <taxon>Panagrolaimidae</taxon>
        <taxon>Panagrolaimus</taxon>
    </lineage>
</organism>
<reference evidence="2" key="1">
    <citation type="submission" date="2022-11" db="UniProtKB">
        <authorList>
            <consortium name="WormBaseParasite"/>
        </authorList>
    </citation>
    <scope>IDENTIFICATION</scope>
</reference>
<sequence>MASKFSITDICPGLINHPSIKREHLIETTTPPQRSHKSFCDDGDPEVSSSVQSVASSSTASTTSSLIQSNDEVEDDKRSNSGGENESEGGDHCDVEGEGVDGNTEDGRPRFSYNALIAMALRESKTGKLTLNGIYEYIMDKYPFYRSNKRGWQNSIRHNLSLNKIFLKIPRSYDDPGKGNYWTLDESYENEISIGDSTGKLRRRSTNNRTRYDVFNPFKNAALHHRSARFQPFSTSQLPPNSLNLSHMPFNGFQNPLFLQSANFAMAAAAAANALSTVSTTSQMPSTNNMPQTLQIPPSSMSSFPTSTTCVQSQIPHPLFVFSPSMTDELLRLCVPKEQKPI</sequence>